<dbReference type="PROSITE" id="PS50113">
    <property type="entry name" value="PAC"/>
    <property type="match status" value="1"/>
</dbReference>
<keyword evidence="8" id="KW-0418">Kinase</keyword>
<feature type="domain" description="Histidine kinase" evidence="12">
    <location>
        <begin position="177"/>
        <end position="393"/>
    </location>
</feature>
<dbReference type="CDD" id="cd00082">
    <property type="entry name" value="HisKA"/>
    <property type="match status" value="1"/>
</dbReference>
<dbReference type="InterPro" id="IPR052162">
    <property type="entry name" value="Sensor_kinase/Photoreceptor"/>
</dbReference>
<proteinExistence type="predicted"/>
<dbReference type="RefSeq" id="WP_062125091.1">
    <property type="nucleotide sequence ID" value="NZ_BAZW01000020.1"/>
</dbReference>
<dbReference type="GO" id="GO:0005524">
    <property type="term" value="F:ATP binding"/>
    <property type="evidence" value="ECO:0007669"/>
    <property type="project" value="UniProtKB-KW"/>
</dbReference>
<dbReference type="SMART" id="SM00388">
    <property type="entry name" value="HisKA"/>
    <property type="match status" value="1"/>
</dbReference>
<protein>
    <recommendedName>
        <fullName evidence="3">histidine kinase</fullName>
        <ecNumber evidence="3">2.7.13.3</ecNumber>
    </recommendedName>
</protein>
<dbReference type="AlphaFoldDB" id="A0A0E9LXG8"/>
<dbReference type="InterPro" id="IPR000014">
    <property type="entry name" value="PAS"/>
</dbReference>
<dbReference type="InterPro" id="IPR001610">
    <property type="entry name" value="PAC"/>
</dbReference>
<evidence type="ECO:0000256" key="3">
    <source>
        <dbReference type="ARBA" id="ARBA00012438"/>
    </source>
</evidence>
<keyword evidence="11" id="KW-0472">Membrane</keyword>
<keyword evidence="4" id="KW-1003">Cell membrane</keyword>
<comment type="caution">
    <text evidence="14">The sequence shown here is derived from an EMBL/GenBank/DDBJ whole genome shotgun (WGS) entry which is preliminary data.</text>
</comment>
<keyword evidence="10" id="KW-0902">Two-component regulatory system</keyword>
<name>A0A0E9LXG8_9BACT</name>
<dbReference type="Pfam" id="PF08447">
    <property type="entry name" value="PAS_3"/>
    <property type="match status" value="1"/>
</dbReference>
<dbReference type="PANTHER" id="PTHR43304:SF1">
    <property type="entry name" value="PAC DOMAIN-CONTAINING PROTEIN"/>
    <property type="match status" value="1"/>
</dbReference>
<dbReference type="Gene3D" id="3.30.450.20">
    <property type="entry name" value="PAS domain"/>
    <property type="match status" value="1"/>
</dbReference>
<dbReference type="InterPro" id="IPR004358">
    <property type="entry name" value="Sig_transdc_His_kin-like_C"/>
</dbReference>
<reference evidence="14 15" key="1">
    <citation type="journal article" date="2015" name="Microbes Environ.">
        <title>Distribution and evolution of nitrogen fixation genes in the phylum bacteroidetes.</title>
        <authorList>
            <person name="Inoue J."/>
            <person name="Oshima K."/>
            <person name="Suda W."/>
            <person name="Sakamoto M."/>
            <person name="Iino T."/>
            <person name="Noda S."/>
            <person name="Hongoh Y."/>
            <person name="Hattori M."/>
            <person name="Ohkuma M."/>
        </authorList>
    </citation>
    <scope>NUCLEOTIDE SEQUENCE [LARGE SCALE GENOMIC DNA]</scope>
    <source>
        <strain evidence="14">JCM 15548</strain>
    </source>
</reference>
<dbReference type="PRINTS" id="PR00344">
    <property type="entry name" value="BCTRLSENSOR"/>
</dbReference>
<dbReference type="InterPro" id="IPR013655">
    <property type="entry name" value="PAS_fold_3"/>
</dbReference>
<dbReference type="InterPro" id="IPR000700">
    <property type="entry name" value="PAS-assoc_C"/>
</dbReference>
<dbReference type="SUPFAM" id="SSF55785">
    <property type="entry name" value="PYP-like sensor domain (PAS domain)"/>
    <property type="match status" value="1"/>
</dbReference>
<dbReference type="GO" id="GO:0000155">
    <property type="term" value="F:phosphorelay sensor kinase activity"/>
    <property type="evidence" value="ECO:0007669"/>
    <property type="project" value="InterPro"/>
</dbReference>
<gene>
    <name evidence="14" type="ORF">JCM15548_12537</name>
</gene>
<evidence type="ECO:0000313" key="15">
    <source>
        <dbReference type="Proteomes" id="UP000032900"/>
    </source>
</evidence>
<evidence type="ECO:0000256" key="4">
    <source>
        <dbReference type="ARBA" id="ARBA00022475"/>
    </source>
</evidence>
<evidence type="ECO:0000313" key="14">
    <source>
        <dbReference type="EMBL" id="GAO30277.1"/>
    </source>
</evidence>
<dbReference type="CDD" id="cd00130">
    <property type="entry name" value="PAS"/>
    <property type="match status" value="1"/>
</dbReference>
<dbReference type="InterPro" id="IPR035965">
    <property type="entry name" value="PAS-like_dom_sf"/>
</dbReference>
<dbReference type="NCBIfam" id="TIGR00229">
    <property type="entry name" value="sensory_box"/>
    <property type="match status" value="1"/>
</dbReference>
<evidence type="ECO:0000256" key="7">
    <source>
        <dbReference type="ARBA" id="ARBA00022741"/>
    </source>
</evidence>
<sequence>MEYENLSREELIQELKHANALLMQFFNEKDDNVQLAWTGNLGHWYWDVKKNVVRFNWLKVKALGYSEAEVPENVGYEFFTEKIHPDDYTYVMENMAEHLKGATDLYEVEYRIQAKDGSWKWYYDRGAVTLHDDDGQPVLLMGMVFDTTEKKNKEEALFENEKQLKAALASRDKFMSIISHDLKSPFNSLMGFSSLLMDGSKKRNEETIEKYARLIYETSQNTFNLLLNLLEWSRFQTGNMTYKPEMVDVQKLVLDALSVLESQAVAKEIKISTRMDEGLSILVDPQMITTVLRNLISNAIKFTHKGGFVHVDVEQMDKDVRLAVSDNGVGIKADDLMKLFRVDSDFSLVGTSNEKGTGIGLGLCKEFVELHKGHIWVESEWGKGSTFIFVLPQ</sequence>
<dbReference type="EMBL" id="BAZW01000020">
    <property type="protein sequence ID" value="GAO30277.1"/>
    <property type="molecule type" value="Genomic_DNA"/>
</dbReference>
<dbReference type="OrthoDB" id="1112780at2"/>
<dbReference type="SMART" id="SM00086">
    <property type="entry name" value="PAC"/>
    <property type="match status" value="1"/>
</dbReference>
<dbReference type="SUPFAM" id="SSF47384">
    <property type="entry name" value="Homodimeric domain of signal transducing histidine kinase"/>
    <property type="match status" value="1"/>
</dbReference>
<keyword evidence="5" id="KW-0597">Phosphoprotein</keyword>
<keyword evidence="7" id="KW-0547">Nucleotide-binding</keyword>
<dbReference type="InterPro" id="IPR005467">
    <property type="entry name" value="His_kinase_dom"/>
</dbReference>
<dbReference type="Pfam" id="PF00512">
    <property type="entry name" value="HisKA"/>
    <property type="match status" value="1"/>
</dbReference>
<organism evidence="14 15">
    <name type="scientific">Geofilum rubicundum JCM 15548</name>
    <dbReference type="NCBI Taxonomy" id="1236989"/>
    <lineage>
        <taxon>Bacteria</taxon>
        <taxon>Pseudomonadati</taxon>
        <taxon>Bacteroidota</taxon>
        <taxon>Bacteroidia</taxon>
        <taxon>Marinilabiliales</taxon>
        <taxon>Marinilabiliaceae</taxon>
        <taxon>Geofilum</taxon>
    </lineage>
</organism>
<evidence type="ECO:0000256" key="10">
    <source>
        <dbReference type="ARBA" id="ARBA00023012"/>
    </source>
</evidence>
<evidence type="ECO:0000259" key="13">
    <source>
        <dbReference type="PROSITE" id="PS50113"/>
    </source>
</evidence>
<keyword evidence="6" id="KW-0808">Transferase</keyword>
<dbReference type="SUPFAM" id="SSF55874">
    <property type="entry name" value="ATPase domain of HSP90 chaperone/DNA topoisomerase II/histidine kinase"/>
    <property type="match status" value="1"/>
</dbReference>
<dbReference type="InterPro" id="IPR003594">
    <property type="entry name" value="HATPase_dom"/>
</dbReference>
<evidence type="ECO:0000256" key="11">
    <source>
        <dbReference type="ARBA" id="ARBA00023136"/>
    </source>
</evidence>
<evidence type="ECO:0000256" key="9">
    <source>
        <dbReference type="ARBA" id="ARBA00022840"/>
    </source>
</evidence>
<dbReference type="SMART" id="SM00387">
    <property type="entry name" value="HATPase_c"/>
    <property type="match status" value="1"/>
</dbReference>
<evidence type="ECO:0000256" key="6">
    <source>
        <dbReference type="ARBA" id="ARBA00022679"/>
    </source>
</evidence>
<evidence type="ECO:0000256" key="5">
    <source>
        <dbReference type="ARBA" id="ARBA00022553"/>
    </source>
</evidence>
<dbReference type="FunFam" id="3.30.565.10:FF:000023">
    <property type="entry name" value="PAS domain-containing sensor histidine kinase"/>
    <property type="match status" value="1"/>
</dbReference>
<comment type="subcellular location">
    <subcellularLocation>
        <location evidence="2">Cell membrane</location>
    </subcellularLocation>
</comment>
<dbReference type="PROSITE" id="PS50109">
    <property type="entry name" value="HIS_KIN"/>
    <property type="match status" value="1"/>
</dbReference>
<keyword evidence="9" id="KW-0067">ATP-binding</keyword>
<dbReference type="EC" id="2.7.13.3" evidence="3"/>
<evidence type="ECO:0000256" key="8">
    <source>
        <dbReference type="ARBA" id="ARBA00022777"/>
    </source>
</evidence>
<dbReference type="InterPro" id="IPR036097">
    <property type="entry name" value="HisK_dim/P_sf"/>
</dbReference>
<dbReference type="Gene3D" id="1.10.287.130">
    <property type="match status" value="1"/>
</dbReference>
<dbReference type="GO" id="GO:0005886">
    <property type="term" value="C:plasma membrane"/>
    <property type="evidence" value="ECO:0007669"/>
    <property type="project" value="UniProtKB-SubCell"/>
</dbReference>
<keyword evidence="15" id="KW-1185">Reference proteome</keyword>
<dbReference type="PANTHER" id="PTHR43304">
    <property type="entry name" value="PHYTOCHROME-LIKE PROTEIN CPH1"/>
    <property type="match status" value="1"/>
</dbReference>
<dbReference type="InterPro" id="IPR036890">
    <property type="entry name" value="HATPase_C_sf"/>
</dbReference>
<evidence type="ECO:0000259" key="12">
    <source>
        <dbReference type="PROSITE" id="PS50109"/>
    </source>
</evidence>
<accession>A0A0E9LXG8</accession>
<feature type="domain" description="PAC" evidence="13">
    <location>
        <begin position="106"/>
        <end position="159"/>
    </location>
</feature>
<dbReference type="Proteomes" id="UP000032900">
    <property type="component" value="Unassembled WGS sequence"/>
</dbReference>
<dbReference type="Gene3D" id="3.30.565.10">
    <property type="entry name" value="Histidine kinase-like ATPase, C-terminal domain"/>
    <property type="match status" value="1"/>
</dbReference>
<evidence type="ECO:0000256" key="1">
    <source>
        <dbReference type="ARBA" id="ARBA00000085"/>
    </source>
</evidence>
<evidence type="ECO:0000256" key="2">
    <source>
        <dbReference type="ARBA" id="ARBA00004236"/>
    </source>
</evidence>
<comment type="catalytic activity">
    <reaction evidence="1">
        <text>ATP + protein L-histidine = ADP + protein N-phospho-L-histidine.</text>
        <dbReference type="EC" id="2.7.13.3"/>
    </reaction>
</comment>
<dbReference type="Pfam" id="PF02518">
    <property type="entry name" value="HATPase_c"/>
    <property type="match status" value="1"/>
</dbReference>
<dbReference type="STRING" id="1236989.JCM15548_12537"/>
<dbReference type="InterPro" id="IPR003661">
    <property type="entry name" value="HisK_dim/P_dom"/>
</dbReference>